<dbReference type="Pfam" id="PF00027">
    <property type="entry name" value="cNMP_binding"/>
    <property type="match status" value="1"/>
</dbReference>
<name>A0A4R4YSQ7_9PSEU</name>
<dbReference type="GO" id="GO:0003700">
    <property type="term" value="F:DNA-binding transcription factor activity"/>
    <property type="evidence" value="ECO:0007669"/>
    <property type="project" value="TreeGrafter"/>
</dbReference>
<evidence type="ECO:0000259" key="4">
    <source>
        <dbReference type="PROSITE" id="PS50042"/>
    </source>
</evidence>
<gene>
    <name evidence="6" type="ORF">E1288_23945</name>
</gene>
<dbReference type="SMART" id="SM00100">
    <property type="entry name" value="cNMP"/>
    <property type="match status" value="1"/>
</dbReference>
<comment type="caution">
    <text evidence="6">The sequence shown here is derived from an EMBL/GenBank/DDBJ whole genome shotgun (WGS) entry which is preliminary data.</text>
</comment>
<dbReference type="OrthoDB" id="41390at2"/>
<dbReference type="InterPro" id="IPR018490">
    <property type="entry name" value="cNMP-bd_dom_sf"/>
</dbReference>
<evidence type="ECO:0000256" key="1">
    <source>
        <dbReference type="ARBA" id="ARBA00023015"/>
    </source>
</evidence>
<dbReference type="Pfam" id="PF13545">
    <property type="entry name" value="HTH_Crp_2"/>
    <property type="match status" value="1"/>
</dbReference>
<dbReference type="Proteomes" id="UP000294947">
    <property type="component" value="Unassembled WGS sequence"/>
</dbReference>
<accession>A0A4R4YSQ7</accession>
<reference evidence="6 7" key="1">
    <citation type="submission" date="2019-03" db="EMBL/GenBank/DDBJ databases">
        <title>Draft genome sequences of novel Actinobacteria.</title>
        <authorList>
            <person name="Sahin N."/>
            <person name="Ay H."/>
            <person name="Saygin H."/>
        </authorList>
    </citation>
    <scope>NUCLEOTIDE SEQUENCE [LARGE SCALE GENOMIC DNA]</scope>
    <source>
        <strain evidence="6 7">7K502</strain>
    </source>
</reference>
<dbReference type="SUPFAM" id="SSF51206">
    <property type="entry name" value="cAMP-binding domain-like"/>
    <property type="match status" value="1"/>
</dbReference>
<dbReference type="SUPFAM" id="SSF46785">
    <property type="entry name" value="Winged helix' DNA-binding domain"/>
    <property type="match status" value="1"/>
</dbReference>
<sequence length="226" mass="24721">MNFREKVPDQVWQDLIQRSQRRLYRRGVPLLRQGESSTSVIALTEGTVKVVQSVESGETLTLMLRGPGEVLGEMGAILDRPRSATVSAVSACVGHVMPAHAFRGFMERHRLADTVYQLAVDRMQEIERLRADLVSLTPAARIARVVLHLAMEIGRPGNDGILVELGIPRDELAVMAAMSRSVAVPLLSQLQGAGILGLGRGRITVRDLGRLRIAATGRVEPDYPVM</sequence>
<keyword evidence="7" id="KW-1185">Reference proteome</keyword>
<dbReference type="PANTHER" id="PTHR24567:SF68">
    <property type="entry name" value="DNA-BINDING TRANSCRIPTIONAL DUAL REGULATOR CRP"/>
    <property type="match status" value="1"/>
</dbReference>
<evidence type="ECO:0000259" key="5">
    <source>
        <dbReference type="PROSITE" id="PS51063"/>
    </source>
</evidence>
<dbReference type="PROSITE" id="PS50042">
    <property type="entry name" value="CNMP_BINDING_3"/>
    <property type="match status" value="1"/>
</dbReference>
<dbReference type="InterPro" id="IPR050397">
    <property type="entry name" value="Env_Response_Regulators"/>
</dbReference>
<keyword evidence="1" id="KW-0805">Transcription regulation</keyword>
<dbReference type="PROSITE" id="PS51063">
    <property type="entry name" value="HTH_CRP_2"/>
    <property type="match status" value="1"/>
</dbReference>
<dbReference type="PANTHER" id="PTHR24567">
    <property type="entry name" value="CRP FAMILY TRANSCRIPTIONAL REGULATORY PROTEIN"/>
    <property type="match status" value="1"/>
</dbReference>
<dbReference type="CDD" id="cd00038">
    <property type="entry name" value="CAP_ED"/>
    <property type="match status" value="1"/>
</dbReference>
<dbReference type="InterPro" id="IPR014710">
    <property type="entry name" value="RmlC-like_jellyroll"/>
</dbReference>
<evidence type="ECO:0000256" key="3">
    <source>
        <dbReference type="ARBA" id="ARBA00023163"/>
    </source>
</evidence>
<evidence type="ECO:0000313" key="7">
    <source>
        <dbReference type="Proteomes" id="UP000294947"/>
    </source>
</evidence>
<dbReference type="GO" id="GO:0005829">
    <property type="term" value="C:cytosol"/>
    <property type="evidence" value="ECO:0007669"/>
    <property type="project" value="TreeGrafter"/>
</dbReference>
<dbReference type="AlphaFoldDB" id="A0A4R4YSQ7"/>
<keyword evidence="3" id="KW-0804">Transcription</keyword>
<evidence type="ECO:0000256" key="2">
    <source>
        <dbReference type="ARBA" id="ARBA00023125"/>
    </source>
</evidence>
<protein>
    <submittedName>
        <fullName evidence="6">Crp/Fnr family transcriptional regulator</fullName>
    </submittedName>
</protein>
<dbReference type="EMBL" id="SMKW01000033">
    <property type="protein sequence ID" value="TDD47720.1"/>
    <property type="molecule type" value="Genomic_DNA"/>
</dbReference>
<dbReference type="InterPro" id="IPR012318">
    <property type="entry name" value="HTH_CRP"/>
</dbReference>
<proteinExistence type="predicted"/>
<feature type="domain" description="Cyclic nucleotide-binding" evidence="4">
    <location>
        <begin position="3"/>
        <end position="106"/>
    </location>
</feature>
<evidence type="ECO:0000313" key="6">
    <source>
        <dbReference type="EMBL" id="TDD47720.1"/>
    </source>
</evidence>
<organism evidence="6 7">
    <name type="scientific">Saccharopolyspora elongata</name>
    <dbReference type="NCBI Taxonomy" id="2530387"/>
    <lineage>
        <taxon>Bacteria</taxon>
        <taxon>Bacillati</taxon>
        <taxon>Actinomycetota</taxon>
        <taxon>Actinomycetes</taxon>
        <taxon>Pseudonocardiales</taxon>
        <taxon>Pseudonocardiaceae</taxon>
        <taxon>Saccharopolyspora</taxon>
    </lineage>
</organism>
<dbReference type="Gene3D" id="2.60.120.10">
    <property type="entry name" value="Jelly Rolls"/>
    <property type="match status" value="1"/>
</dbReference>
<keyword evidence="2" id="KW-0238">DNA-binding</keyword>
<dbReference type="InterPro" id="IPR000595">
    <property type="entry name" value="cNMP-bd_dom"/>
</dbReference>
<feature type="domain" description="HTH crp-type" evidence="5">
    <location>
        <begin position="136"/>
        <end position="209"/>
    </location>
</feature>
<dbReference type="InterPro" id="IPR036390">
    <property type="entry name" value="WH_DNA-bd_sf"/>
</dbReference>
<dbReference type="GO" id="GO:0003677">
    <property type="term" value="F:DNA binding"/>
    <property type="evidence" value="ECO:0007669"/>
    <property type="project" value="UniProtKB-KW"/>
</dbReference>